<comment type="caution">
    <text evidence="5">The sequence shown here is derived from an EMBL/GenBank/DDBJ whole genome shotgun (WGS) entry which is preliminary data.</text>
</comment>
<feature type="domain" description="HTH araC/xylS-type" evidence="4">
    <location>
        <begin position="40"/>
        <end position="138"/>
    </location>
</feature>
<proteinExistence type="predicted"/>
<dbReference type="InterPro" id="IPR018062">
    <property type="entry name" value="HTH_AraC-typ_CS"/>
</dbReference>
<dbReference type="Pfam" id="PF12833">
    <property type="entry name" value="HTH_18"/>
    <property type="match status" value="1"/>
</dbReference>
<reference evidence="5 6" key="1">
    <citation type="submission" date="2024-09" db="EMBL/GenBank/DDBJ databases">
        <authorList>
            <person name="Sun Q."/>
            <person name="Mori K."/>
        </authorList>
    </citation>
    <scope>NUCLEOTIDE SEQUENCE [LARGE SCALE GENOMIC DNA]</scope>
    <source>
        <strain evidence="5 6">TISTR 2452</strain>
    </source>
</reference>
<dbReference type="PROSITE" id="PS01124">
    <property type="entry name" value="HTH_ARAC_FAMILY_2"/>
    <property type="match status" value="1"/>
</dbReference>
<dbReference type="InterPro" id="IPR009057">
    <property type="entry name" value="Homeodomain-like_sf"/>
</dbReference>
<name>A0ABV5L1M3_9BACL</name>
<dbReference type="Gene3D" id="1.10.10.60">
    <property type="entry name" value="Homeodomain-like"/>
    <property type="match status" value="2"/>
</dbReference>
<evidence type="ECO:0000256" key="2">
    <source>
        <dbReference type="ARBA" id="ARBA00023125"/>
    </source>
</evidence>
<evidence type="ECO:0000256" key="1">
    <source>
        <dbReference type="ARBA" id="ARBA00023015"/>
    </source>
</evidence>
<evidence type="ECO:0000256" key="3">
    <source>
        <dbReference type="ARBA" id="ARBA00023163"/>
    </source>
</evidence>
<keyword evidence="1" id="KW-0805">Transcription regulation</keyword>
<evidence type="ECO:0000259" key="4">
    <source>
        <dbReference type="PROSITE" id="PS01124"/>
    </source>
</evidence>
<dbReference type="SMART" id="SM00342">
    <property type="entry name" value="HTH_ARAC"/>
    <property type="match status" value="1"/>
</dbReference>
<evidence type="ECO:0000313" key="5">
    <source>
        <dbReference type="EMBL" id="MFB9330202.1"/>
    </source>
</evidence>
<dbReference type="InterPro" id="IPR018060">
    <property type="entry name" value="HTH_AraC"/>
</dbReference>
<protein>
    <submittedName>
        <fullName evidence="5">Helix-turn-helix domain-containing protein</fullName>
    </submittedName>
</protein>
<accession>A0ABV5L1M3</accession>
<keyword evidence="6" id="KW-1185">Reference proteome</keyword>
<evidence type="ECO:0000313" key="6">
    <source>
        <dbReference type="Proteomes" id="UP001589747"/>
    </source>
</evidence>
<dbReference type="Proteomes" id="UP001589747">
    <property type="component" value="Unassembled WGS sequence"/>
</dbReference>
<dbReference type="RefSeq" id="WP_377501177.1">
    <property type="nucleotide sequence ID" value="NZ_JBHMDO010000047.1"/>
</dbReference>
<keyword evidence="3" id="KW-0804">Transcription</keyword>
<organism evidence="5 6">
    <name type="scientific">Paenibacillus aurantiacus</name>
    <dbReference type="NCBI Taxonomy" id="1936118"/>
    <lineage>
        <taxon>Bacteria</taxon>
        <taxon>Bacillati</taxon>
        <taxon>Bacillota</taxon>
        <taxon>Bacilli</taxon>
        <taxon>Bacillales</taxon>
        <taxon>Paenibacillaceae</taxon>
        <taxon>Paenibacillus</taxon>
    </lineage>
</organism>
<dbReference type="EMBL" id="JBHMDO010000047">
    <property type="protein sequence ID" value="MFB9330202.1"/>
    <property type="molecule type" value="Genomic_DNA"/>
</dbReference>
<dbReference type="SUPFAM" id="SSF46689">
    <property type="entry name" value="Homeodomain-like"/>
    <property type="match status" value="2"/>
</dbReference>
<dbReference type="PANTHER" id="PTHR43280:SF2">
    <property type="entry name" value="HTH-TYPE TRANSCRIPTIONAL REGULATOR EXSA"/>
    <property type="match status" value="1"/>
</dbReference>
<gene>
    <name evidence="5" type="ORF">ACFFSY_30020</name>
</gene>
<dbReference type="PROSITE" id="PS00041">
    <property type="entry name" value="HTH_ARAC_FAMILY_1"/>
    <property type="match status" value="1"/>
</dbReference>
<keyword evidence="2" id="KW-0238">DNA-binding</keyword>
<sequence>MEDIDNIESFFTSAIKEINYYFECMDDKSSGSAAIDARLIKINRFIRQYYSSPLTLDTLASLVQCNPVYLSNTYSKVFGISVMQYLQAYRMKKAKELLANTKVPIRGITTSLGYFTNSQFGAIFKKHFDITPGDYRKKHAIISKTPPYPPGANHG</sequence>
<dbReference type="PANTHER" id="PTHR43280">
    <property type="entry name" value="ARAC-FAMILY TRANSCRIPTIONAL REGULATOR"/>
    <property type="match status" value="1"/>
</dbReference>